<name>F4KJL7_PORAD</name>
<comment type="subcellular location">
    <subcellularLocation>
        <location evidence="1">Membrane</location>
        <topology evidence="1">Multi-pass membrane protein</topology>
    </subcellularLocation>
</comment>
<keyword evidence="3" id="KW-0201">Cytochrome c-type biogenesis</keyword>
<feature type="transmembrane region" description="Helical" evidence="6">
    <location>
        <begin position="483"/>
        <end position="504"/>
    </location>
</feature>
<reference evidence="10" key="1">
    <citation type="submission" date="2011-04" db="EMBL/GenBank/DDBJ databases">
        <title>The complete genome of Porphyromonas asaccharolytica DSM 20707.</title>
        <authorList>
            <person name="Lucas S."/>
            <person name="Han J."/>
            <person name="Lapidus A."/>
            <person name="Bruce D."/>
            <person name="Goodwin L."/>
            <person name="Pitluck S."/>
            <person name="Peters L."/>
            <person name="Kyrpides N."/>
            <person name="Mavromatis K."/>
            <person name="Ivanova N."/>
            <person name="Ovchinnikova G."/>
            <person name="Pagani I."/>
            <person name="Lu M."/>
            <person name="Detter J.C."/>
            <person name="Tapia R."/>
            <person name="Han C."/>
            <person name="Land M."/>
            <person name="Hauser L."/>
            <person name="Markowitz V."/>
            <person name="Cheng J.-F."/>
            <person name="Hugenholtz P."/>
            <person name="Woyke T."/>
            <person name="Wu D."/>
            <person name="Gronow S."/>
            <person name="Wellnitz S."/>
            <person name="Brambilla E."/>
            <person name="Klenk H.-P."/>
            <person name="Eisen J.A."/>
        </authorList>
    </citation>
    <scope>NUCLEOTIDE SEQUENCE [LARGE SCALE GENOMIC DNA]</scope>
    <source>
        <strain evidence="10">ATCC 25260 / DSM 20707 / VPI 4198</strain>
    </source>
</reference>
<dbReference type="HOGENOM" id="CLU_008710_0_0_10"/>
<dbReference type="eggNOG" id="COG0755">
    <property type="taxonomic scope" value="Bacteria"/>
</dbReference>
<feature type="transmembrane region" description="Helical" evidence="6">
    <location>
        <begin position="68"/>
        <end position="91"/>
    </location>
</feature>
<dbReference type="GO" id="GO:0020037">
    <property type="term" value="F:heme binding"/>
    <property type="evidence" value="ECO:0007669"/>
    <property type="project" value="InterPro"/>
</dbReference>
<dbReference type="InterPro" id="IPR002541">
    <property type="entry name" value="Cyt_c_assembly"/>
</dbReference>
<dbReference type="KEGG" id="pah:Poras_1708"/>
<dbReference type="Pfam" id="PF01578">
    <property type="entry name" value="Cytochrom_C_asm"/>
    <property type="match status" value="1"/>
</dbReference>
<dbReference type="EMBL" id="CP002689">
    <property type="protein sequence ID" value="AEE13639.1"/>
    <property type="molecule type" value="Genomic_DNA"/>
</dbReference>
<feature type="transmembrane region" description="Helical" evidence="6">
    <location>
        <begin position="575"/>
        <end position="594"/>
    </location>
</feature>
<feature type="transmembrane region" description="Helical" evidence="6">
    <location>
        <begin position="516"/>
        <end position="542"/>
    </location>
</feature>
<dbReference type="GO" id="GO:0005886">
    <property type="term" value="C:plasma membrane"/>
    <property type="evidence" value="ECO:0007669"/>
    <property type="project" value="TreeGrafter"/>
</dbReference>
<feature type="domain" description="Cytochrome c assembly protein" evidence="7">
    <location>
        <begin position="549"/>
        <end position="743"/>
    </location>
</feature>
<keyword evidence="10" id="KW-1185">Reference proteome</keyword>
<evidence type="ECO:0000256" key="1">
    <source>
        <dbReference type="ARBA" id="ARBA00004141"/>
    </source>
</evidence>
<keyword evidence="4 6" id="KW-1133">Transmembrane helix</keyword>
<evidence type="ECO:0000256" key="4">
    <source>
        <dbReference type="ARBA" id="ARBA00022989"/>
    </source>
</evidence>
<evidence type="ECO:0000256" key="2">
    <source>
        <dbReference type="ARBA" id="ARBA00022692"/>
    </source>
</evidence>
<gene>
    <name evidence="9" type="ordered locus">Poras_1708</name>
</gene>
<dbReference type="PANTHER" id="PTHR30071">
    <property type="entry name" value="HEME EXPORTER PROTEIN C"/>
    <property type="match status" value="1"/>
</dbReference>
<feature type="transmembrane region" description="Helical" evidence="6">
    <location>
        <begin position="548"/>
        <end position="568"/>
    </location>
</feature>
<evidence type="ECO:0000256" key="6">
    <source>
        <dbReference type="SAM" id="Phobius"/>
    </source>
</evidence>
<protein>
    <submittedName>
        <fullName evidence="9">Cytochrome c assembly protein</fullName>
    </submittedName>
</protein>
<accession>F4KJL7</accession>
<keyword evidence="5 6" id="KW-0472">Membrane</keyword>
<proteinExistence type="predicted"/>
<feature type="transmembrane region" description="Helical" evidence="6">
    <location>
        <begin position="37"/>
        <end position="59"/>
    </location>
</feature>
<keyword evidence="2 6" id="KW-0812">Transmembrane</keyword>
<dbReference type="InterPro" id="IPR045062">
    <property type="entry name" value="Cyt_c_biogenesis_CcsA/CcmC"/>
</dbReference>
<feature type="transmembrane region" description="Helical" evidence="6">
    <location>
        <begin position="227"/>
        <end position="246"/>
    </location>
</feature>
<evidence type="ECO:0000259" key="8">
    <source>
        <dbReference type="Pfam" id="PF05140"/>
    </source>
</evidence>
<sequence>MVWRKLPFILLLITVAVLAAATVVEKLYGTPFVQEHWYGSPLFTILWVLLSCAGLLYILRAKLYRRFWIWMIHVSLLVILLGAGVTSWTAIHGRIKLQEGASPTDRYQSEQGETLTLPFEVALERFDLTYYTGTQFPLDYQSNLLIQDGERSQSLRGAVSMNRIFRYRFYRFYQSGYDPETTSSILSIAYDPWGISISYLGYALLAISLVGGMYARRRKVRQLLKQALVSPVAMLLILLAGGTLSAEAKAPSTPLPKTIPASVAKSLGELHILYNNRVCPLETYAQEFTEKLYGRSSYRGYSAEQVLAGWIFYYDSWVDEPMIRIKDRSIRKLLECYEGKRVSYRQFFDLQGNYRLEALLDNYIQHPDQPGRKALFEAHEKCQVIQSLGLGESLLIFPVQSHGTIAWYHPASTDLPAEMPLDQWTFVRKSFNYLSELVVMQQWDEAQDFLVKLRQYQLKEGGESCPSAVRFRSELYYNQLSPFIGLLAKILATIGILLFIWTAYQLSVGRLKDPRLVKWGIWAVIYGSMLYLTLMVILRWIVSGYVPLSNGFETMQALAWIVLLLTILAGRKHRVLIPFGLLMGGLSLLVASFGGSNPQITPLMPVLHSPLLSIHVLVIMIAYSLLAFMMLNSCMALILSRRSTVGTHLEALSRLLLYPAVALLAIGIFIGAVWANVSWGRYWSWDPKEVWALITLIIYALPLHCESLRCFRSQRFLHVYLLIAFVSVLVTYFGVNFFLGGMHSYA</sequence>
<feature type="domain" description="ResB-like" evidence="8">
    <location>
        <begin position="64"/>
        <end position="179"/>
    </location>
</feature>
<feature type="transmembrane region" description="Helical" evidence="6">
    <location>
        <begin position="689"/>
        <end position="705"/>
    </location>
</feature>
<dbReference type="STRING" id="879243.Poras_1708"/>
<dbReference type="InterPro" id="IPR007816">
    <property type="entry name" value="ResB-like_domain"/>
</dbReference>
<evidence type="ECO:0000313" key="10">
    <source>
        <dbReference type="Proteomes" id="UP000006545"/>
    </source>
</evidence>
<evidence type="ECO:0000256" key="3">
    <source>
        <dbReference type="ARBA" id="ARBA00022748"/>
    </source>
</evidence>
<feature type="transmembrane region" description="Helical" evidence="6">
    <location>
        <begin position="717"/>
        <end position="739"/>
    </location>
</feature>
<evidence type="ECO:0000313" key="9">
    <source>
        <dbReference type="EMBL" id="AEE13639.1"/>
    </source>
</evidence>
<dbReference type="GO" id="GO:0017004">
    <property type="term" value="P:cytochrome complex assembly"/>
    <property type="evidence" value="ECO:0007669"/>
    <property type="project" value="UniProtKB-KW"/>
</dbReference>
<dbReference type="RefSeq" id="WP_013760938.1">
    <property type="nucleotide sequence ID" value="NC_015501.1"/>
</dbReference>
<evidence type="ECO:0000256" key="5">
    <source>
        <dbReference type="ARBA" id="ARBA00023136"/>
    </source>
</evidence>
<evidence type="ECO:0000259" key="7">
    <source>
        <dbReference type="Pfam" id="PF01578"/>
    </source>
</evidence>
<dbReference type="Pfam" id="PF05140">
    <property type="entry name" value="ResB"/>
    <property type="match status" value="1"/>
</dbReference>
<dbReference type="OrthoDB" id="9814290at2"/>
<feature type="transmembrane region" description="Helical" evidence="6">
    <location>
        <begin position="193"/>
        <end position="215"/>
    </location>
</feature>
<feature type="transmembrane region" description="Helical" evidence="6">
    <location>
        <begin position="655"/>
        <end position="677"/>
    </location>
</feature>
<dbReference type="Proteomes" id="UP000006545">
    <property type="component" value="Chromosome"/>
</dbReference>
<feature type="transmembrane region" description="Helical" evidence="6">
    <location>
        <begin position="614"/>
        <end position="639"/>
    </location>
</feature>
<dbReference type="PANTHER" id="PTHR30071:SF1">
    <property type="entry name" value="CYTOCHROME B_B6 PROTEIN-RELATED"/>
    <property type="match status" value="1"/>
</dbReference>
<organism evidence="9 10">
    <name type="scientific">Porphyromonas asaccharolytica (strain ATCC 25260 / DSM 20707 / BCRC 10618 / CCUG 7834 / JCM 6326 / LMG 13178 / VPI 4198 / B440)</name>
    <name type="common">Bacteroides asaccharolyticus</name>
    <dbReference type="NCBI Taxonomy" id="879243"/>
    <lineage>
        <taxon>Bacteria</taxon>
        <taxon>Pseudomonadati</taxon>
        <taxon>Bacteroidota</taxon>
        <taxon>Bacteroidia</taxon>
        <taxon>Bacteroidales</taxon>
        <taxon>Porphyromonadaceae</taxon>
        <taxon>Porphyromonas</taxon>
    </lineage>
</organism>
<dbReference type="AlphaFoldDB" id="F4KJL7"/>